<dbReference type="Pfam" id="PF16344">
    <property type="entry name" value="FecR_C"/>
    <property type="match status" value="1"/>
</dbReference>
<feature type="transmembrane region" description="Helical" evidence="1">
    <location>
        <begin position="91"/>
        <end position="111"/>
    </location>
</feature>
<evidence type="ECO:0000313" key="5">
    <source>
        <dbReference type="Proteomes" id="UP000283387"/>
    </source>
</evidence>
<dbReference type="RefSeq" id="WP_120272271.1">
    <property type="nucleotide sequence ID" value="NZ_RAPN01000001.1"/>
</dbReference>
<reference evidence="4 5" key="1">
    <citation type="submission" date="2018-09" db="EMBL/GenBank/DDBJ databases">
        <title>Genomic Encyclopedia of Archaeal and Bacterial Type Strains, Phase II (KMG-II): from individual species to whole genera.</title>
        <authorList>
            <person name="Goeker M."/>
        </authorList>
    </citation>
    <scope>NUCLEOTIDE SEQUENCE [LARGE SCALE GENOMIC DNA]</scope>
    <source>
        <strain evidence="4 5">DSM 27148</strain>
    </source>
</reference>
<keyword evidence="1" id="KW-0812">Transmembrane</keyword>
<gene>
    <name evidence="4" type="ORF">BC643_1260</name>
</gene>
<dbReference type="GO" id="GO:0016989">
    <property type="term" value="F:sigma factor antagonist activity"/>
    <property type="evidence" value="ECO:0007669"/>
    <property type="project" value="TreeGrafter"/>
</dbReference>
<name>A0A419W639_9BACT</name>
<dbReference type="InterPro" id="IPR012373">
    <property type="entry name" value="Ferrdict_sens_TM"/>
</dbReference>
<evidence type="ECO:0000256" key="1">
    <source>
        <dbReference type="SAM" id="Phobius"/>
    </source>
</evidence>
<comment type="caution">
    <text evidence="4">The sequence shown here is derived from an EMBL/GenBank/DDBJ whole genome shotgun (WGS) entry which is preliminary data.</text>
</comment>
<dbReference type="Proteomes" id="UP000283387">
    <property type="component" value="Unassembled WGS sequence"/>
</dbReference>
<keyword evidence="1" id="KW-0472">Membrane</keyword>
<dbReference type="EMBL" id="RAPN01000001">
    <property type="protein sequence ID" value="RKD90915.1"/>
    <property type="molecule type" value="Genomic_DNA"/>
</dbReference>
<dbReference type="Gene3D" id="2.60.120.1440">
    <property type="match status" value="1"/>
</dbReference>
<keyword evidence="5" id="KW-1185">Reference proteome</keyword>
<protein>
    <submittedName>
        <fullName evidence="4">FecR family protein</fullName>
    </submittedName>
</protein>
<proteinExistence type="predicted"/>
<dbReference type="InterPro" id="IPR032508">
    <property type="entry name" value="FecR_C"/>
</dbReference>
<evidence type="ECO:0000259" key="3">
    <source>
        <dbReference type="Pfam" id="PF16344"/>
    </source>
</evidence>
<dbReference type="Gene3D" id="3.55.50.30">
    <property type="match status" value="1"/>
</dbReference>
<dbReference type="InterPro" id="IPR006860">
    <property type="entry name" value="FecR"/>
</dbReference>
<dbReference type="PANTHER" id="PTHR30273">
    <property type="entry name" value="PERIPLASMIC SIGNAL SENSOR AND SIGMA FACTOR ACTIVATOR FECR-RELATED"/>
    <property type="match status" value="1"/>
</dbReference>
<evidence type="ECO:0000259" key="2">
    <source>
        <dbReference type="Pfam" id="PF04773"/>
    </source>
</evidence>
<sequence>MKLEILIQYIEGSSDESVKTRVEEWLAKDESNSDYLTKVTKVWSNIDELKALAAIDVDTDWAFIEKRISAKKVADSGTAVVRKMWWATPMLKIAASLLILVALGSAIWYMLGNKPTTTEMAQNFYEFNVPMGQKSSLTLPDGTKIMVNAGSTLRLPKQDMVGKREIWLEGEAFFEVTKNPSNPFYVNTPNIEVKVLGTSFNVRAYKDEHLVETTLVEGKVNLTNRYREEDEVNLTPNHKAILLLDKDVKLSASVGRDYSQNLRLGRIQVSDEIDPQNAISWTKGKLVFKEENFEFIAEQLARFYGVRIHIEDESLKSNKYSGTIKNISLEQALKALQMISEFQFVIKDDEVFIKK</sequence>
<dbReference type="PANTHER" id="PTHR30273:SF2">
    <property type="entry name" value="PROTEIN FECR"/>
    <property type="match status" value="1"/>
</dbReference>
<accession>A0A419W639</accession>
<feature type="domain" description="Protein FecR C-terminal" evidence="3">
    <location>
        <begin position="285"/>
        <end position="353"/>
    </location>
</feature>
<organism evidence="4 5">
    <name type="scientific">Mangrovibacterium diazotrophicum</name>
    <dbReference type="NCBI Taxonomy" id="1261403"/>
    <lineage>
        <taxon>Bacteria</taxon>
        <taxon>Pseudomonadati</taxon>
        <taxon>Bacteroidota</taxon>
        <taxon>Bacteroidia</taxon>
        <taxon>Marinilabiliales</taxon>
        <taxon>Prolixibacteraceae</taxon>
        <taxon>Mangrovibacterium</taxon>
    </lineage>
</organism>
<dbReference type="PIRSF" id="PIRSF018266">
    <property type="entry name" value="FecR"/>
    <property type="match status" value="1"/>
</dbReference>
<feature type="domain" description="FecR protein" evidence="2">
    <location>
        <begin position="129"/>
        <end position="221"/>
    </location>
</feature>
<keyword evidence="1" id="KW-1133">Transmembrane helix</keyword>
<evidence type="ECO:0000313" key="4">
    <source>
        <dbReference type="EMBL" id="RKD90915.1"/>
    </source>
</evidence>
<dbReference type="OrthoDB" id="676789at2"/>
<dbReference type="Pfam" id="PF04773">
    <property type="entry name" value="FecR"/>
    <property type="match status" value="1"/>
</dbReference>
<dbReference type="AlphaFoldDB" id="A0A419W639"/>